<name>A0A2H0VHM7_9BACT</name>
<dbReference type="InterPro" id="IPR029751">
    <property type="entry name" value="Ribosomal_L25_dom"/>
</dbReference>
<reference evidence="10" key="1">
    <citation type="submission" date="2017-09" db="EMBL/GenBank/DDBJ databases">
        <title>Depth-based differentiation of microbial function through sediment-hosted aquifers and enrichment of novel symbionts in the deep terrestrial subsurface.</title>
        <authorList>
            <person name="Probst A.J."/>
            <person name="Ladd B."/>
            <person name="Jarett J.K."/>
            <person name="Geller-Mcgrath D.E."/>
            <person name="Sieber C.M.K."/>
            <person name="Emerson J.B."/>
            <person name="Anantharaman K."/>
            <person name="Thomas B.C."/>
            <person name="Malmstrom R."/>
            <person name="Stieglmeier M."/>
            <person name="Klingl A."/>
            <person name="Woyke T."/>
            <person name="Ryan C.M."/>
            <person name="Banfield J.F."/>
        </authorList>
    </citation>
    <scope>NUCLEOTIDE SEQUENCE [LARGE SCALE GENOMIC DNA]</scope>
</reference>
<evidence type="ECO:0000259" key="7">
    <source>
        <dbReference type="Pfam" id="PF01386"/>
    </source>
</evidence>
<keyword evidence="2 5" id="KW-0694">RNA-binding</keyword>
<dbReference type="CDD" id="cd00495">
    <property type="entry name" value="Ribosomal_L25_TL5_CTC"/>
    <property type="match status" value="1"/>
</dbReference>
<comment type="subunit">
    <text evidence="5">Part of the 50S ribosomal subunit; part of the 5S rRNA/L5/L18/L25 subcomplex. Contacts the 5S rRNA. Binds to the 5S rRNA independently of L5 and L18.</text>
</comment>
<dbReference type="Pfam" id="PF01386">
    <property type="entry name" value="Ribosomal_L25p"/>
    <property type="match status" value="1"/>
</dbReference>
<dbReference type="GO" id="GO:0003735">
    <property type="term" value="F:structural constituent of ribosome"/>
    <property type="evidence" value="ECO:0007669"/>
    <property type="project" value="InterPro"/>
</dbReference>
<feature type="domain" description="Large ribosomal subunit protein bL25 beta" evidence="8">
    <location>
        <begin position="98"/>
        <end position="183"/>
    </location>
</feature>
<dbReference type="Pfam" id="PF14693">
    <property type="entry name" value="Ribosomal_TL5_C"/>
    <property type="match status" value="1"/>
</dbReference>
<evidence type="ECO:0000256" key="5">
    <source>
        <dbReference type="HAMAP-Rule" id="MF_01334"/>
    </source>
</evidence>
<comment type="similarity">
    <text evidence="5">Belongs to the bacterial ribosomal protein bL25 family. CTC subfamily.</text>
</comment>
<accession>A0A2H0VHM7</accession>
<dbReference type="InterPro" id="IPR020930">
    <property type="entry name" value="Ribosomal_uL5_bac-type"/>
</dbReference>
<dbReference type="GO" id="GO:0008097">
    <property type="term" value="F:5S rRNA binding"/>
    <property type="evidence" value="ECO:0007669"/>
    <property type="project" value="InterPro"/>
</dbReference>
<dbReference type="NCBIfam" id="TIGR00731">
    <property type="entry name" value="bL25_bact_ctc"/>
    <property type="match status" value="1"/>
</dbReference>
<dbReference type="InterPro" id="IPR001021">
    <property type="entry name" value="Ribosomal_bL25_long"/>
</dbReference>
<comment type="caution">
    <text evidence="9">The sequence shown here is derived from an EMBL/GenBank/DDBJ whole genome shotgun (WGS) entry which is preliminary data.</text>
</comment>
<gene>
    <name evidence="5" type="primary">rplY</name>
    <name evidence="5" type="synonym">ctc</name>
    <name evidence="9" type="ORF">COT88_00770</name>
</gene>
<dbReference type="Gene3D" id="2.40.240.10">
    <property type="entry name" value="Ribosomal Protein L25, Chain P"/>
    <property type="match status" value="1"/>
</dbReference>
<dbReference type="Gene3D" id="2.170.120.20">
    <property type="entry name" value="Ribosomal protein L25, beta domain"/>
    <property type="match status" value="1"/>
</dbReference>
<feature type="domain" description="Large ribosomal subunit protein bL25 L25" evidence="7">
    <location>
        <begin position="5"/>
        <end position="90"/>
    </location>
</feature>
<feature type="region of interest" description="Disordered" evidence="6">
    <location>
        <begin position="179"/>
        <end position="223"/>
    </location>
</feature>
<dbReference type="InterPro" id="IPR020057">
    <property type="entry name" value="Ribosomal_bL25_b-dom"/>
</dbReference>
<dbReference type="HAMAP" id="MF_01334">
    <property type="entry name" value="Ribosomal_bL25_CTC"/>
    <property type="match status" value="1"/>
</dbReference>
<dbReference type="GO" id="GO:0006412">
    <property type="term" value="P:translation"/>
    <property type="evidence" value="ECO:0007669"/>
    <property type="project" value="UniProtKB-UniRule"/>
</dbReference>
<organism evidence="9 10">
    <name type="scientific">Candidatus Colwellbacteria bacterium CG10_big_fil_rev_8_21_14_0_10_41_28</name>
    <dbReference type="NCBI Taxonomy" id="1974539"/>
    <lineage>
        <taxon>Bacteria</taxon>
        <taxon>Candidatus Colwelliibacteriota</taxon>
    </lineage>
</organism>
<sequence>MDLELKTEKREILGREVKSLREKGLIPAELYGNGIENVHLSIEEDEFKRVYKEGGESTLIYVKFDNESRPVLIHNVQLNPINGSILAVDLYEVNMKEKISTNVPLDFIGEAPAVEDVGGVLITSLDEVEIEALPINIPHDIKVDLSVLDEIGKSIQVSDLLAGDKFEILTEGDITIASIAEPREEEEEPEEEMSVEDIEVEGEKKEDGSEEGAAEEGKPSGDE</sequence>
<dbReference type="SUPFAM" id="SSF50715">
    <property type="entry name" value="Ribosomal protein L25-like"/>
    <property type="match status" value="1"/>
</dbReference>
<evidence type="ECO:0000313" key="10">
    <source>
        <dbReference type="Proteomes" id="UP000230776"/>
    </source>
</evidence>
<dbReference type="AlphaFoldDB" id="A0A2H0VHM7"/>
<dbReference type="InterPro" id="IPR011035">
    <property type="entry name" value="Ribosomal_bL25/Gln-tRNA_synth"/>
</dbReference>
<dbReference type="PANTHER" id="PTHR33284">
    <property type="entry name" value="RIBOSOMAL PROTEIN L25/GLN-TRNA SYNTHETASE, ANTI-CODON-BINDING DOMAIN-CONTAINING PROTEIN"/>
    <property type="match status" value="1"/>
</dbReference>
<comment type="function">
    <text evidence="5">This is one of the proteins that binds to the 5S RNA in the ribosome where it forms part of the central protuberance.</text>
</comment>
<dbReference type="InterPro" id="IPR020056">
    <property type="entry name" value="Rbsml_bL25/Gln-tRNA_synth_N"/>
</dbReference>
<evidence type="ECO:0000256" key="1">
    <source>
        <dbReference type="ARBA" id="ARBA00022730"/>
    </source>
</evidence>
<keyword evidence="4 5" id="KW-0687">Ribonucleoprotein</keyword>
<dbReference type="Proteomes" id="UP000230776">
    <property type="component" value="Unassembled WGS sequence"/>
</dbReference>
<evidence type="ECO:0000256" key="2">
    <source>
        <dbReference type="ARBA" id="ARBA00022884"/>
    </source>
</evidence>
<evidence type="ECO:0000256" key="6">
    <source>
        <dbReference type="SAM" id="MobiDB-lite"/>
    </source>
</evidence>
<dbReference type="InterPro" id="IPR037121">
    <property type="entry name" value="Ribosomal_bL25_C"/>
</dbReference>
<evidence type="ECO:0000259" key="8">
    <source>
        <dbReference type="Pfam" id="PF14693"/>
    </source>
</evidence>
<proteinExistence type="inferred from homology"/>
<evidence type="ECO:0000256" key="4">
    <source>
        <dbReference type="ARBA" id="ARBA00023274"/>
    </source>
</evidence>
<keyword evidence="1 5" id="KW-0699">rRNA-binding</keyword>
<keyword evidence="3 5" id="KW-0689">Ribosomal protein</keyword>
<dbReference type="EMBL" id="PFAG01000010">
    <property type="protein sequence ID" value="PIR98586.1"/>
    <property type="molecule type" value="Genomic_DNA"/>
</dbReference>
<evidence type="ECO:0000313" key="9">
    <source>
        <dbReference type="EMBL" id="PIR98586.1"/>
    </source>
</evidence>
<dbReference type="GO" id="GO:0022625">
    <property type="term" value="C:cytosolic large ribosomal subunit"/>
    <property type="evidence" value="ECO:0007669"/>
    <property type="project" value="TreeGrafter"/>
</dbReference>
<evidence type="ECO:0000256" key="3">
    <source>
        <dbReference type="ARBA" id="ARBA00022980"/>
    </source>
</evidence>
<dbReference type="PANTHER" id="PTHR33284:SF1">
    <property type="entry name" value="RIBOSOMAL PROTEIN L25_GLN-TRNA SYNTHETASE, ANTI-CODON-BINDING DOMAIN-CONTAINING PROTEIN"/>
    <property type="match status" value="1"/>
</dbReference>
<feature type="compositionally biased region" description="Acidic residues" evidence="6">
    <location>
        <begin position="183"/>
        <end position="200"/>
    </location>
</feature>
<protein>
    <recommendedName>
        <fullName evidence="5">Large ribosomal subunit protein bL25</fullName>
    </recommendedName>
    <alternativeName>
        <fullName evidence="5">General stress protein CTC</fullName>
    </alternativeName>
</protein>